<feature type="compositionally biased region" description="Polar residues" evidence="1">
    <location>
        <begin position="208"/>
        <end position="235"/>
    </location>
</feature>
<proteinExistence type="predicted"/>
<comment type="caution">
    <text evidence="2">The sequence shown here is derived from an EMBL/GenBank/DDBJ whole genome shotgun (WGS) entry which is preliminary data.</text>
</comment>
<organism evidence="2">
    <name type="scientific">Tanacetum cinerariifolium</name>
    <name type="common">Dalmatian daisy</name>
    <name type="synonym">Chrysanthemum cinerariifolium</name>
    <dbReference type="NCBI Taxonomy" id="118510"/>
    <lineage>
        <taxon>Eukaryota</taxon>
        <taxon>Viridiplantae</taxon>
        <taxon>Streptophyta</taxon>
        <taxon>Embryophyta</taxon>
        <taxon>Tracheophyta</taxon>
        <taxon>Spermatophyta</taxon>
        <taxon>Magnoliopsida</taxon>
        <taxon>eudicotyledons</taxon>
        <taxon>Gunneridae</taxon>
        <taxon>Pentapetalae</taxon>
        <taxon>asterids</taxon>
        <taxon>campanulids</taxon>
        <taxon>Asterales</taxon>
        <taxon>Asteraceae</taxon>
        <taxon>Asteroideae</taxon>
        <taxon>Anthemideae</taxon>
        <taxon>Anthemidinae</taxon>
        <taxon>Tanacetum</taxon>
    </lineage>
</organism>
<evidence type="ECO:0000313" key="2">
    <source>
        <dbReference type="EMBL" id="GEY30367.1"/>
    </source>
</evidence>
<sequence length="364" mass="40230">MGRDTIQLETAVSTISQEYLLEFTSEYGISEDLHLELPGPREWNVDFPKGKVVWWMSFSKRPGKNTPRCYTKPLDSLKNWNNRFFWMDERVFPTVMDWRTSTLKDEMPVENTYSPEAVMVLNTHRTPIQKQPEALLCLVGLSRIYFLGDEVYPIFLHDDDRDMDLFNLIHAPNPTNVKTGTRPHAAQEVPLLTVTASRVIEMEDSAVETDSSGVPSTIERSPLDFSNENPSQQSTGGNGKEEQDQEAVALEVPPPENVTTTGVAPEAGPTEGIAATGPRVIKKRRKRGNDRVDTNAPPKVLRSDHADSRPTQSTLGGKSLAAIGLGMGSTCPVPTSRDTPMDVSDPDPLSFADPQSLPTANVAQ</sequence>
<protein>
    <submittedName>
        <fullName evidence="2">Transposase (Putative), gypsy type</fullName>
    </submittedName>
</protein>
<feature type="region of interest" description="Disordered" evidence="1">
    <location>
        <begin position="204"/>
        <end position="364"/>
    </location>
</feature>
<name>A0A699HHE3_TANCI</name>
<dbReference type="AlphaFoldDB" id="A0A699HHE3"/>
<reference evidence="2" key="1">
    <citation type="journal article" date="2019" name="Sci. Rep.">
        <title>Draft genome of Tanacetum cinerariifolium, the natural source of mosquito coil.</title>
        <authorList>
            <person name="Yamashiro T."/>
            <person name="Shiraishi A."/>
            <person name="Satake H."/>
            <person name="Nakayama K."/>
        </authorList>
    </citation>
    <scope>NUCLEOTIDE SEQUENCE</scope>
</reference>
<dbReference type="EMBL" id="BKCJ010167502">
    <property type="protein sequence ID" value="GEY30367.1"/>
    <property type="molecule type" value="Genomic_DNA"/>
</dbReference>
<evidence type="ECO:0000256" key="1">
    <source>
        <dbReference type="SAM" id="MobiDB-lite"/>
    </source>
</evidence>
<accession>A0A699HHE3</accession>
<gene>
    <name evidence="2" type="ORF">Tci_402341</name>
</gene>